<evidence type="ECO:0000313" key="3">
    <source>
        <dbReference type="EMBL" id="QOV21698.1"/>
    </source>
</evidence>
<dbReference type="Pfam" id="PF13239">
    <property type="entry name" value="2TM"/>
    <property type="match status" value="1"/>
</dbReference>
<feature type="domain" description="2TM" evidence="2">
    <location>
        <begin position="71"/>
        <end position="151"/>
    </location>
</feature>
<keyword evidence="1" id="KW-0812">Transmembrane</keyword>
<proteinExistence type="predicted"/>
<keyword evidence="1" id="KW-0472">Membrane</keyword>
<accession>A0A7U3NMQ1</accession>
<name>A0A7U3NMQ1_9CYAN</name>
<dbReference type="EMBL" id="CP063311">
    <property type="protein sequence ID" value="QOV21698.1"/>
    <property type="molecule type" value="Genomic_DNA"/>
</dbReference>
<feature type="transmembrane region" description="Helical" evidence="1">
    <location>
        <begin position="87"/>
        <end position="104"/>
    </location>
</feature>
<organism evidence="3 4">
    <name type="scientific">Anabaenopsis elenkinii CCIBt3563</name>
    <dbReference type="NCBI Taxonomy" id="2779889"/>
    <lineage>
        <taxon>Bacteria</taxon>
        <taxon>Bacillati</taxon>
        <taxon>Cyanobacteriota</taxon>
        <taxon>Cyanophyceae</taxon>
        <taxon>Nostocales</taxon>
        <taxon>Nodulariaceae</taxon>
        <taxon>Anabaenopsis</taxon>
    </lineage>
</organism>
<dbReference type="AlphaFoldDB" id="A0A7U3NMQ1"/>
<gene>
    <name evidence="3" type="ORF">IM676_13255</name>
</gene>
<evidence type="ECO:0000259" key="2">
    <source>
        <dbReference type="Pfam" id="PF13239"/>
    </source>
</evidence>
<keyword evidence="4" id="KW-1185">Reference proteome</keyword>
<dbReference type="Proteomes" id="UP000593846">
    <property type="component" value="Chromosome"/>
</dbReference>
<reference evidence="4" key="1">
    <citation type="submission" date="2020-10" db="EMBL/GenBank/DDBJ databases">
        <title>Genome-based taxonomic classification of the species Anabaenopsis elenkinii.</title>
        <authorList>
            <person name="Delbaje E."/>
            <person name="Andreote A.P.D."/>
            <person name="Pellegrinetti T.A."/>
            <person name="Cruz R.B."/>
            <person name="Branco L.H.Z."/>
            <person name="Fiore M.F."/>
        </authorList>
    </citation>
    <scope>NUCLEOTIDE SEQUENCE [LARGE SCALE GENOMIC DNA]</scope>
    <source>
        <strain evidence="4">CCIBt3563</strain>
    </source>
</reference>
<evidence type="ECO:0000256" key="1">
    <source>
        <dbReference type="SAM" id="Phobius"/>
    </source>
</evidence>
<keyword evidence="1" id="KW-1133">Transmembrane helix</keyword>
<dbReference type="InterPro" id="IPR025698">
    <property type="entry name" value="2TM_dom"/>
</dbReference>
<protein>
    <submittedName>
        <fullName evidence="3">2TM domain-containing protein</fullName>
    </submittedName>
</protein>
<dbReference type="KEGG" id="aee:IM676_13255"/>
<dbReference type="RefSeq" id="WP_200987345.1">
    <property type="nucleotide sequence ID" value="NZ_CP063311.1"/>
</dbReference>
<evidence type="ECO:0000313" key="4">
    <source>
        <dbReference type="Proteomes" id="UP000593846"/>
    </source>
</evidence>
<sequence length="167" mass="19628">MTAFEPQQLRSYSQEDVQKILQLAIARQADDQNKEFSYEQLLEIAQELDISPDSLNLAEIDWRSQQSEIQQRQAFNAYRIGKFKKRLGNYGIINTFLMLLDFVGGGGLTWSLYFLIFCSCTLGLDTWNTFQTKGEEYEMAFQKWYRKHQIKQTINTVVSKWFKALQI</sequence>